<dbReference type="Pfam" id="PF14610">
    <property type="entry name" value="Psg1"/>
    <property type="match status" value="1"/>
</dbReference>
<comment type="subcellular location">
    <subcellularLocation>
        <location evidence="1">Mitochondrion outer membrane</location>
    </subcellularLocation>
</comment>
<keyword evidence="6 7" id="KW-0472">Membrane</keyword>
<dbReference type="InterPro" id="IPR050931">
    <property type="entry name" value="Mito_Protein_Transport_Metaxin"/>
</dbReference>
<dbReference type="AlphaFoldDB" id="A0A8F3AIA0"/>
<evidence type="ECO:0000256" key="2">
    <source>
        <dbReference type="ARBA" id="ARBA00022448"/>
    </source>
</evidence>
<gene>
    <name evidence="9" type="ORF">CA7LBN_002907</name>
</gene>
<keyword evidence="2" id="KW-0813">Transport</keyword>
<dbReference type="PANTHER" id="PTHR12289:SF41">
    <property type="entry name" value="FAILED AXON CONNECTIONS-RELATED"/>
    <property type="match status" value="1"/>
</dbReference>
<sequence length="805" mass="92101">MSLELHVWGDDNLSIIEPECIAAAWLLSIHLVSQKINFTIVKSNNTNLSRTLRLPLLVGPSVSAEGFVEIASYISRAYPSDSTKFVPDGKLSAKDQLINASLQSYVKKTLHNVHQYNTYVNTKNYENYTRKLFSHYLPFPMMYNQPLKFYKDACEQAKLIGLGTNKTGFFSFGGAGEDEVLDTELVNDDEDEEYKEVAISALHEKMILAKSKDKAIMRESRNAFKCIALTHGYIKHVIKLFEELNPSSPVTYAYLFKPKKVSSSELLLYAYIYSITLHDLPDRSIAEHLENEFPAFWKFATTIITALQDSLKPGYLRKGKGKEVPSLWNELGLLSGLISYEVHLISKPKLWFDLISMRVFNLAVALSAISAVQAVAIKTVDAQITEAPALEKRAKDAIINKEYQKMESLKLHGSTSDEAPKPWVRTIYSTVVEIVTPTVVGGVTFSGEPPAETNGLEPWISLDKNGSPKTIKPKIKGGVTKNASPTYGTYFQTPVTKTYNKEELKAHNMKEDQIFEHVVWEKEDTTYHDLNPVIRCTPKLYKNKGMAKNISPEPFCFPRDDAVWKMDKTYFVTWYHRFFDEDVSKVKLHLSYVKEAARQKGMKRSLTEYVEDSMEKVKRTFGKRSQIMEKGGKISQKSFFTSDWIDKETGIYPVTIDPKWLDTQWTRRALISLQPDTIPDDEFDHLKNSIVVELTKGAKVGKGHNLDLKKQEEKARLKALYGDYYEIEEGIDYEKYIIMMTIPTCVLIAVMGMYFFIWINRKHTDLAFLKNVKFKKKTRRSRLPFSKKNENKYTELPQWEGPKAD</sequence>
<evidence type="ECO:0000256" key="6">
    <source>
        <dbReference type="ARBA" id="ARBA00023136"/>
    </source>
</evidence>
<feature type="domain" description="Mitochondrial outer membrane transport complex Sam37/metaxin N-terminal" evidence="8">
    <location>
        <begin position="20"/>
        <end position="149"/>
    </location>
</feature>
<keyword evidence="7" id="KW-1133">Transmembrane helix</keyword>
<evidence type="ECO:0000313" key="9">
    <source>
        <dbReference type="EMBL" id="QWW24073.1"/>
    </source>
</evidence>
<dbReference type="GO" id="GO:0001401">
    <property type="term" value="C:SAM complex"/>
    <property type="evidence" value="ECO:0007669"/>
    <property type="project" value="InterPro"/>
</dbReference>
<dbReference type="GO" id="GO:0015031">
    <property type="term" value="P:protein transport"/>
    <property type="evidence" value="ECO:0007669"/>
    <property type="project" value="UniProtKB-KW"/>
</dbReference>
<keyword evidence="3" id="KW-1000">Mitochondrion outer membrane</keyword>
<reference evidence="9" key="1">
    <citation type="submission" date="2021-06" db="EMBL/GenBank/DDBJ databases">
        <title>Candida auris outbreak in lebanese hospital.</title>
        <authorList>
            <person name="Finianos M."/>
        </authorList>
    </citation>
    <scope>NUCLEOTIDE SEQUENCE</scope>
    <source>
        <strain evidence="9">CA7LBN</strain>
    </source>
</reference>
<dbReference type="SMR" id="A0A8F3AIA0"/>
<dbReference type="Pfam" id="PF10568">
    <property type="entry name" value="Tom37"/>
    <property type="match status" value="1"/>
</dbReference>
<evidence type="ECO:0000256" key="7">
    <source>
        <dbReference type="SAM" id="Phobius"/>
    </source>
</evidence>
<keyword evidence="4" id="KW-0653">Protein transport</keyword>
<evidence type="ECO:0000256" key="5">
    <source>
        <dbReference type="ARBA" id="ARBA00023128"/>
    </source>
</evidence>
<dbReference type="InterPro" id="IPR019564">
    <property type="entry name" value="Sam37/metaxin_N"/>
</dbReference>
<accession>A0A8F3AIA0</accession>
<name>A0A8F3AIA0_CANAR</name>
<dbReference type="Proteomes" id="UP000825438">
    <property type="component" value="Chromosome III"/>
</dbReference>
<evidence type="ECO:0000259" key="8">
    <source>
        <dbReference type="Pfam" id="PF10568"/>
    </source>
</evidence>
<keyword evidence="5" id="KW-0496">Mitochondrion</keyword>
<proteinExistence type="predicted"/>
<evidence type="ECO:0000256" key="4">
    <source>
        <dbReference type="ARBA" id="ARBA00022927"/>
    </source>
</evidence>
<dbReference type="InterPro" id="IPR028000">
    <property type="entry name" value="Pma1"/>
</dbReference>
<protein>
    <recommendedName>
        <fullName evidence="8">Mitochondrial outer membrane transport complex Sam37/metaxin N-terminal domain-containing protein</fullName>
    </recommendedName>
</protein>
<dbReference type="GO" id="GO:0007005">
    <property type="term" value="P:mitochondrion organization"/>
    <property type="evidence" value="ECO:0007669"/>
    <property type="project" value="TreeGrafter"/>
</dbReference>
<feature type="transmembrane region" description="Helical" evidence="7">
    <location>
        <begin position="736"/>
        <end position="759"/>
    </location>
</feature>
<evidence type="ECO:0000256" key="1">
    <source>
        <dbReference type="ARBA" id="ARBA00004294"/>
    </source>
</evidence>
<evidence type="ECO:0000256" key="3">
    <source>
        <dbReference type="ARBA" id="ARBA00022787"/>
    </source>
</evidence>
<dbReference type="PANTHER" id="PTHR12289">
    <property type="entry name" value="METAXIN RELATED"/>
    <property type="match status" value="1"/>
</dbReference>
<organism evidence="9">
    <name type="scientific">Candidozyma auris</name>
    <name type="common">Yeast</name>
    <name type="synonym">Candida auris</name>
    <dbReference type="NCBI Taxonomy" id="498019"/>
    <lineage>
        <taxon>Eukaryota</taxon>
        <taxon>Fungi</taxon>
        <taxon>Dikarya</taxon>
        <taxon>Ascomycota</taxon>
        <taxon>Saccharomycotina</taxon>
        <taxon>Pichiomycetes</taxon>
        <taxon>Metschnikowiaceae</taxon>
        <taxon>Candidozyma</taxon>
    </lineage>
</organism>
<dbReference type="EMBL" id="CP076751">
    <property type="protein sequence ID" value="QWW24073.1"/>
    <property type="molecule type" value="Genomic_DNA"/>
</dbReference>
<keyword evidence="7" id="KW-0812">Transmembrane</keyword>